<dbReference type="PANTHER" id="PTHR34571">
    <property type="entry name" value="(S)-UREIDOGLYCINE AMINOHYDROLASE"/>
    <property type="match status" value="1"/>
</dbReference>
<dbReference type="InterPro" id="IPR044697">
    <property type="entry name" value="UGlyAH_cupin_C"/>
</dbReference>
<gene>
    <name evidence="2" type="ORF">FYJ52_03720</name>
</gene>
<feature type="domain" description="Cupin type-2" evidence="1">
    <location>
        <begin position="186"/>
        <end position="247"/>
    </location>
</feature>
<evidence type="ECO:0000259" key="1">
    <source>
        <dbReference type="Pfam" id="PF07883"/>
    </source>
</evidence>
<dbReference type="InterPro" id="IPR014710">
    <property type="entry name" value="RmlC-like_jellyroll"/>
</dbReference>
<dbReference type="InterPro" id="IPR017627">
    <property type="entry name" value="UGHY"/>
</dbReference>
<accession>A0A7X2TA70</accession>
<dbReference type="PANTHER" id="PTHR34571:SF1">
    <property type="entry name" value="(S)-UREIDOGLYCINE AMINOHYDROLASE"/>
    <property type="match status" value="1"/>
</dbReference>
<comment type="caution">
    <text evidence="2">The sequence shown here is derived from an EMBL/GenBank/DDBJ whole genome shotgun (WGS) entry which is preliminary data.</text>
</comment>
<name>A0A7X2TA70_9FIRM</name>
<sequence>MGYLNNQTGYRESLLDNRSIVKKNNYVVLEPDGLVKNVIPGYENCDTTILGCPEMGATFADYLVTAHADGKNAAGIGGDGIESFLYVISGAVSVKNADESADLTEGGYMYSPADKPMTFENKSGEDAKLYVYRRRYIPLEGHSAHTVVGNANDIAYMDYEGMTNAQSKDLLPAGEDLGFDINMHFLKFEPGASHGYLETHIQQHSMYFLQGKGMYNLDGDWMPLQAGDYVFMDSFVPQGCYGVGTEDYIYIYSKDCNRDVQL</sequence>
<dbReference type="Pfam" id="PF07883">
    <property type="entry name" value="Cupin_2"/>
    <property type="match status" value="1"/>
</dbReference>
<organism evidence="2 3">
    <name type="scientific">Pseudoramibacter porci</name>
    <dbReference type="NCBI Taxonomy" id="2606631"/>
    <lineage>
        <taxon>Bacteria</taxon>
        <taxon>Bacillati</taxon>
        <taxon>Bacillota</taxon>
        <taxon>Clostridia</taxon>
        <taxon>Eubacteriales</taxon>
        <taxon>Eubacteriaceae</taxon>
        <taxon>Pseudoramibacter</taxon>
    </lineage>
</organism>
<dbReference type="CDD" id="cd02212">
    <property type="entry name" value="cupin_UGlyAH_C"/>
    <property type="match status" value="1"/>
</dbReference>
<dbReference type="Gene3D" id="2.60.120.10">
    <property type="entry name" value="Jelly Rolls"/>
    <property type="match status" value="1"/>
</dbReference>
<protein>
    <submittedName>
        <fullName evidence="2">(S)-ureidoglycine aminohydrolase</fullName>
        <ecNumber evidence="2">3.5.3.26</ecNumber>
    </submittedName>
</protein>
<proteinExistence type="predicted"/>
<keyword evidence="3" id="KW-1185">Reference proteome</keyword>
<keyword evidence="2" id="KW-0378">Hydrolase</keyword>
<evidence type="ECO:0000313" key="2">
    <source>
        <dbReference type="EMBL" id="MSS19523.1"/>
    </source>
</evidence>
<evidence type="ECO:0000313" key="3">
    <source>
        <dbReference type="Proteomes" id="UP000461754"/>
    </source>
</evidence>
<dbReference type="CDD" id="cd02211">
    <property type="entry name" value="cupin_UGlyAH_N"/>
    <property type="match status" value="1"/>
</dbReference>
<dbReference type="GO" id="GO:0071522">
    <property type="term" value="F:ureidoglycine aminohydrolase activity"/>
    <property type="evidence" value="ECO:0007669"/>
    <property type="project" value="UniProtKB-EC"/>
</dbReference>
<dbReference type="InterPro" id="IPR011051">
    <property type="entry name" value="RmlC_Cupin_sf"/>
</dbReference>
<dbReference type="InterPro" id="IPR013096">
    <property type="entry name" value="Cupin_2"/>
</dbReference>
<dbReference type="Proteomes" id="UP000461754">
    <property type="component" value="Unassembled WGS sequence"/>
</dbReference>
<dbReference type="AlphaFoldDB" id="A0A7X2TA70"/>
<reference evidence="2 3" key="1">
    <citation type="submission" date="2019-08" db="EMBL/GenBank/DDBJ databases">
        <title>In-depth cultivation of the pig gut microbiome towards novel bacterial diversity and tailored functional studies.</title>
        <authorList>
            <person name="Wylensek D."/>
            <person name="Hitch T.C.A."/>
            <person name="Clavel T."/>
        </authorList>
    </citation>
    <scope>NUCLEOTIDE SEQUENCE [LARGE SCALE GENOMIC DNA]</scope>
    <source>
        <strain evidence="2 3">RF-744-FAT-4</strain>
    </source>
</reference>
<dbReference type="RefSeq" id="WP_154575925.1">
    <property type="nucleotide sequence ID" value="NZ_VUMO01000003.1"/>
</dbReference>
<dbReference type="EMBL" id="VUMO01000003">
    <property type="protein sequence ID" value="MSS19523.1"/>
    <property type="molecule type" value="Genomic_DNA"/>
</dbReference>
<dbReference type="EC" id="3.5.3.26" evidence="2"/>
<dbReference type="InterPro" id="IPR044704">
    <property type="entry name" value="UGlyAH_cupin_N"/>
</dbReference>
<dbReference type="NCBIfam" id="TIGR03214">
    <property type="entry name" value="ura-cupin"/>
    <property type="match status" value="1"/>
</dbReference>
<dbReference type="SUPFAM" id="SSF51182">
    <property type="entry name" value="RmlC-like cupins"/>
    <property type="match status" value="1"/>
</dbReference>